<dbReference type="InterPro" id="IPR000477">
    <property type="entry name" value="RT_dom"/>
</dbReference>
<dbReference type="Pfam" id="PF00078">
    <property type="entry name" value="RVT_1"/>
    <property type="match status" value="1"/>
</dbReference>
<sequence length="436" mass="49475">MINYSRSPWVSPIVVIIKKNGVDIRLCIDYRLVNSLTQLMVYPMPLINDLLEDLESPLWYCSLDMASGFWVVKMTDRARLISAFITPFGLFEWNRMPFGLKNAPQIYQRMIDNALYGFTRILKSEDHGGTADVFEDGEPVAPGRPSVLGRRSYIDDILIPANSWDQLCDRVEGLLEACDKWNLSISVVKSFWGMPKVEYLGHKISHNGLEANPKDLSALTDLAIPGSLRVMQSFLGSLNYYSRFIEDYAFYASVLYELRKIDFAAMTKEATQRRIQQVLKAEGADPRSQEDRDVDHRRTLDPEAPDPMKVDPRWIHAHRSFNVIKTRIATTPILRHFDPEREATVVVYASDWAISGALMQASEVDKALISIAPKKEPRRKSQAPIPTIGRDEELYIVSFDGSARVKRGGGAYSAILWRLPERRVVKARSGYAEGLT</sequence>
<accession>A0A225UL42</accession>
<dbReference type="CDD" id="cd01647">
    <property type="entry name" value="RT_LTR"/>
    <property type="match status" value="1"/>
</dbReference>
<dbReference type="SUPFAM" id="SSF56672">
    <property type="entry name" value="DNA/RNA polymerases"/>
    <property type="match status" value="1"/>
</dbReference>
<organism evidence="3 4">
    <name type="scientific">Phytophthora megakarya</name>
    <dbReference type="NCBI Taxonomy" id="4795"/>
    <lineage>
        <taxon>Eukaryota</taxon>
        <taxon>Sar</taxon>
        <taxon>Stramenopiles</taxon>
        <taxon>Oomycota</taxon>
        <taxon>Peronosporomycetes</taxon>
        <taxon>Peronosporales</taxon>
        <taxon>Peronosporaceae</taxon>
        <taxon>Phytophthora</taxon>
    </lineage>
</organism>
<dbReference type="PANTHER" id="PTHR33064:SF37">
    <property type="entry name" value="RIBONUCLEASE H"/>
    <property type="match status" value="1"/>
</dbReference>
<keyword evidence="3" id="KW-0808">Transferase</keyword>
<feature type="compositionally biased region" description="Basic and acidic residues" evidence="1">
    <location>
        <begin position="282"/>
        <end position="309"/>
    </location>
</feature>
<dbReference type="Pfam" id="PF17919">
    <property type="entry name" value="RT_RNaseH_2"/>
    <property type="match status" value="1"/>
</dbReference>
<dbReference type="InterPro" id="IPR043502">
    <property type="entry name" value="DNA/RNA_pol_sf"/>
</dbReference>
<feature type="domain" description="Reverse transcriptase" evidence="2">
    <location>
        <begin position="1"/>
        <end position="204"/>
    </location>
</feature>
<dbReference type="PANTHER" id="PTHR33064">
    <property type="entry name" value="POL PROTEIN"/>
    <property type="match status" value="1"/>
</dbReference>
<evidence type="ECO:0000256" key="1">
    <source>
        <dbReference type="SAM" id="MobiDB-lite"/>
    </source>
</evidence>
<reference evidence="4" key="1">
    <citation type="submission" date="2017-03" db="EMBL/GenBank/DDBJ databases">
        <title>Phytopthora megakarya and P. palmivora, two closely related causual agents of cacao black pod achieved similar genome size and gene model numbers by different mechanisms.</title>
        <authorList>
            <person name="Ali S."/>
            <person name="Shao J."/>
            <person name="Larry D.J."/>
            <person name="Kronmiller B."/>
            <person name="Shen D."/>
            <person name="Strem M.D."/>
            <person name="Melnick R.L."/>
            <person name="Guiltinan M.J."/>
            <person name="Tyler B.M."/>
            <person name="Meinhardt L.W."/>
            <person name="Bailey B.A."/>
        </authorList>
    </citation>
    <scope>NUCLEOTIDE SEQUENCE [LARGE SCALE GENOMIC DNA]</scope>
    <source>
        <strain evidence="4">zdho120</strain>
    </source>
</reference>
<comment type="caution">
    <text evidence="3">The sequence shown here is derived from an EMBL/GenBank/DDBJ whole genome shotgun (WGS) entry which is preliminary data.</text>
</comment>
<dbReference type="InterPro" id="IPR043128">
    <property type="entry name" value="Rev_trsase/Diguanyl_cyclase"/>
</dbReference>
<keyword evidence="3" id="KW-0695">RNA-directed DNA polymerase</keyword>
<dbReference type="EMBL" id="NBNE01015415">
    <property type="protein sequence ID" value="OWY93802.1"/>
    <property type="molecule type" value="Genomic_DNA"/>
</dbReference>
<dbReference type="Gene3D" id="3.30.70.270">
    <property type="match status" value="2"/>
</dbReference>
<proteinExistence type="predicted"/>
<dbReference type="Gene3D" id="3.10.10.10">
    <property type="entry name" value="HIV Type 1 Reverse Transcriptase, subunit A, domain 1"/>
    <property type="match status" value="1"/>
</dbReference>
<gene>
    <name evidence="3" type="ORF">PHMEG_00036663</name>
</gene>
<dbReference type="InterPro" id="IPR051320">
    <property type="entry name" value="Viral_Replic_Matur_Polypro"/>
</dbReference>
<dbReference type="PROSITE" id="PS50878">
    <property type="entry name" value="RT_POL"/>
    <property type="match status" value="1"/>
</dbReference>
<feature type="region of interest" description="Disordered" evidence="1">
    <location>
        <begin position="278"/>
        <end position="309"/>
    </location>
</feature>
<evidence type="ECO:0000313" key="3">
    <source>
        <dbReference type="EMBL" id="OWY93802.1"/>
    </source>
</evidence>
<dbReference type="AlphaFoldDB" id="A0A225UL42"/>
<dbReference type="InterPro" id="IPR041577">
    <property type="entry name" value="RT_RNaseH_2"/>
</dbReference>
<keyword evidence="4" id="KW-1185">Reference proteome</keyword>
<feature type="non-terminal residue" evidence="3">
    <location>
        <position position="436"/>
    </location>
</feature>
<name>A0A225UL42_9STRA</name>
<dbReference type="OrthoDB" id="10053045at2759"/>
<dbReference type="Proteomes" id="UP000198211">
    <property type="component" value="Unassembled WGS sequence"/>
</dbReference>
<keyword evidence="3" id="KW-0548">Nucleotidyltransferase</keyword>
<protein>
    <submittedName>
        <fullName evidence="3">Reverse transcriptase</fullName>
    </submittedName>
</protein>
<evidence type="ECO:0000259" key="2">
    <source>
        <dbReference type="PROSITE" id="PS50878"/>
    </source>
</evidence>
<dbReference type="GO" id="GO:0003964">
    <property type="term" value="F:RNA-directed DNA polymerase activity"/>
    <property type="evidence" value="ECO:0007669"/>
    <property type="project" value="UniProtKB-KW"/>
</dbReference>
<evidence type="ECO:0000313" key="4">
    <source>
        <dbReference type="Proteomes" id="UP000198211"/>
    </source>
</evidence>